<dbReference type="Pfam" id="PF00440">
    <property type="entry name" value="TetR_N"/>
    <property type="match status" value="1"/>
</dbReference>
<evidence type="ECO:0000313" key="5">
    <source>
        <dbReference type="Proteomes" id="UP000706039"/>
    </source>
</evidence>
<evidence type="ECO:0000259" key="3">
    <source>
        <dbReference type="PROSITE" id="PS50977"/>
    </source>
</evidence>
<dbReference type="InterPro" id="IPR001647">
    <property type="entry name" value="HTH_TetR"/>
</dbReference>
<name>A0ABS7PRF6_9SPHN</name>
<evidence type="ECO:0000256" key="1">
    <source>
        <dbReference type="ARBA" id="ARBA00023125"/>
    </source>
</evidence>
<dbReference type="RefSeq" id="WP_222990663.1">
    <property type="nucleotide sequence ID" value="NZ_JAINVV010000006.1"/>
</dbReference>
<comment type="caution">
    <text evidence="4">The sequence shown here is derived from an EMBL/GenBank/DDBJ whole genome shotgun (WGS) entry which is preliminary data.</text>
</comment>
<accession>A0ABS7PRF6</accession>
<dbReference type="PANTHER" id="PTHR30055:SF226">
    <property type="entry name" value="HTH-TYPE TRANSCRIPTIONAL REGULATOR PKSA"/>
    <property type="match status" value="1"/>
</dbReference>
<sequence length="210" mass="24082">MTKQQLSRRVEPRKLPSRSNSRARVEAILAATRELIFRHGLEGLTTNQIAEHAGIPVGSVYQYFPNKQAIVYALIQDWLSVLEDKLDAFPMEDYLQKGRDYALQQMSMTVTVPSTFDYERKLGRILLGAIDLYPELRELNDAHVEFCVESSVKFLKAAGSKWSVARLRKLGRYILEIRRTLYYTPDEIVADAIKWQEIATIAIISQCLDD</sequence>
<reference evidence="4 5" key="1">
    <citation type="submission" date="2021-08" db="EMBL/GenBank/DDBJ databases">
        <authorList>
            <person name="Tuo L."/>
        </authorList>
    </citation>
    <scope>NUCLEOTIDE SEQUENCE [LARGE SCALE GENOMIC DNA]</scope>
    <source>
        <strain evidence="4 5">JCM 31229</strain>
    </source>
</reference>
<dbReference type="Proteomes" id="UP000706039">
    <property type="component" value="Unassembled WGS sequence"/>
</dbReference>
<evidence type="ECO:0000256" key="2">
    <source>
        <dbReference type="PROSITE-ProRule" id="PRU00335"/>
    </source>
</evidence>
<keyword evidence="1 2" id="KW-0238">DNA-binding</keyword>
<protein>
    <submittedName>
        <fullName evidence="4">TetR/AcrR family transcriptional regulator</fullName>
    </submittedName>
</protein>
<dbReference type="InterPro" id="IPR050109">
    <property type="entry name" value="HTH-type_TetR-like_transc_reg"/>
</dbReference>
<dbReference type="InterPro" id="IPR009057">
    <property type="entry name" value="Homeodomain-like_sf"/>
</dbReference>
<organism evidence="4 5">
    <name type="scientific">Sphingomonas colocasiae</name>
    <dbReference type="NCBI Taxonomy" id="1848973"/>
    <lineage>
        <taxon>Bacteria</taxon>
        <taxon>Pseudomonadati</taxon>
        <taxon>Pseudomonadota</taxon>
        <taxon>Alphaproteobacteria</taxon>
        <taxon>Sphingomonadales</taxon>
        <taxon>Sphingomonadaceae</taxon>
        <taxon>Sphingomonas</taxon>
    </lineage>
</organism>
<evidence type="ECO:0000313" key="4">
    <source>
        <dbReference type="EMBL" id="MBY8823564.1"/>
    </source>
</evidence>
<dbReference type="Gene3D" id="1.10.357.10">
    <property type="entry name" value="Tetracycline Repressor, domain 2"/>
    <property type="match status" value="1"/>
</dbReference>
<dbReference type="SUPFAM" id="SSF46689">
    <property type="entry name" value="Homeodomain-like"/>
    <property type="match status" value="1"/>
</dbReference>
<dbReference type="PRINTS" id="PR00455">
    <property type="entry name" value="HTHTETR"/>
</dbReference>
<feature type="domain" description="HTH tetR-type" evidence="3">
    <location>
        <begin position="22"/>
        <end position="82"/>
    </location>
</feature>
<keyword evidence="5" id="KW-1185">Reference proteome</keyword>
<dbReference type="PROSITE" id="PS50977">
    <property type="entry name" value="HTH_TETR_2"/>
    <property type="match status" value="1"/>
</dbReference>
<proteinExistence type="predicted"/>
<dbReference type="PANTHER" id="PTHR30055">
    <property type="entry name" value="HTH-TYPE TRANSCRIPTIONAL REGULATOR RUTR"/>
    <property type="match status" value="1"/>
</dbReference>
<dbReference type="EMBL" id="JAINVV010000006">
    <property type="protein sequence ID" value="MBY8823564.1"/>
    <property type="molecule type" value="Genomic_DNA"/>
</dbReference>
<gene>
    <name evidence="4" type="ORF">K7G82_14765</name>
</gene>
<feature type="DNA-binding region" description="H-T-H motif" evidence="2">
    <location>
        <begin position="45"/>
        <end position="64"/>
    </location>
</feature>